<dbReference type="GO" id="GO:0009279">
    <property type="term" value="C:cell outer membrane"/>
    <property type="evidence" value="ECO:0007669"/>
    <property type="project" value="UniProtKB-SubCell"/>
</dbReference>
<dbReference type="EMBL" id="FUYZ01000001">
    <property type="protein sequence ID" value="SKB62572.1"/>
    <property type="molecule type" value="Genomic_DNA"/>
</dbReference>
<proteinExistence type="inferred from homology"/>
<dbReference type="InterPro" id="IPR000531">
    <property type="entry name" value="Beta-barrel_TonB"/>
</dbReference>
<keyword evidence="8" id="KW-0675">Receptor</keyword>
<dbReference type="OrthoDB" id="9758472at2"/>
<dbReference type="Gene3D" id="2.170.130.10">
    <property type="entry name" value="TonB-dependent receptor, plug domain"/>
    <property type="match status" value="1"/>
</dbReference>
<evidence type="ECO:0000256" key="9">
    <source>
        <dbReference type="ARBA" id="ARBA00023237"/>
    </source>
</evidence>
<keyword evidence="5" id="KW-0732">Signal</keyword>
<evidence type="ECO:0000256" key="10">
    <source>
        <dbReference type="PROSITE-ProRule" id="PRU01360"/>
    </source>
</evidence>
<evidence type="ECO:0000256" key="8">
    <source>
        <dbReference type="ARBA" id="ARBA00023170"/>
    </source>
</evidence>
<dbReference type="InterPro" id="IPR039426">
    <property type="entry name" value="TonB-dep_rcpt-like"/>
</dbReference>
<keyword evidence="9 10" id="KW-0998">Cell outer membrane</keyword>
<evidence type="ECO:0000259" key="12">
    <source>
        <dbReference type="Pfam" id="PF00593"/>
    </source>
</evidence>
<evidence type="ECO:0000256" key="3">
    <source>
        <dbReference type="ARBA" id="ARBA00022452"/>
    </source>
</evidence>
<keyword evidence="6 11" id="KW-0798">TonB box</keyword>
<keyword evidence="15" id="KW-1185">Reference proteome</keyword>
<evidence type="ECO:0000256" key="6">
    <source>
        <dbReference type="ARBA" id="ARBA00023077"/>
    </source>
</evidence>
<gene>
    <name evidence="14" type="ORF">SAMN05660477_00323</name>
</gene>
<keyword evidence="4 10" id="KW-0812">Transmembrane</keyword>
<evidence type="ECO:0000313" key="15">
    <source>
        <dbReference type="Proteomes" id="UP000191112"/>
    </source>
</evidence>
<dbReference type="InterPro" id="IPR036942">
    <property type="entry name" value="Beta-barrel_TonB_sf"/>
</dbReference>
<dbReference type="GO" id="GO:0015344">
    <property type="term" value="F:siderophore uptake transmembrane transporter activity"/>
    <property type="evidence" value="ECO:0007669"/>
    <property type="project" value="TreeGrafter"/>
</dbReference>
<keyword evidence="2 10" id="KW-0813">Transport</keyword>
<dbReference type="GO" id="GO:0044718">
    <property type="term" value="P:siderophore transmembrane transport"/>
    <property type="evidence" value="ECO:0007669"/>
    <property type="project" value="TreeGrafter"/>
</dbReference>
<dbReference type="PANTHER" id="PTHR30069">
    <property type="entry name" value="TONB-DEPENDENT OUTER MEMBRANE RECEPTOR"/>
    <property type="match status" value="1"/>
</dbReference>
<feature type="domain" description="TonB-dependent receptor-like beta-barrel" evidence="12">
    <location>
        <begin position="149"/>
        <end position="570"/>
    </location>
</feature>
<evidence type="ECO:0000313" key="14">
    <source>
        <dbReference type="EMBL" id="SKB62572.1"/>
    </source>
</evidence>
<dbReference type="InterPro" id="IPR012910">
    <property type="entry name" value="Plug_dom"/>
</dbReference>
<protein>
    <submittedName>
        <fullName evidence="14">Iron complex outermembrane recepter protein</fullName>
    </submittedName>
</protein>
<dbReference type="PROSITE" id="PS52016">
    <property type="entry name" value="TONB_DEPENDENT_REC_3"/>
    <property type="match status" value="1"/>
</dbReference>
<reference evidence="14 15" key="1">
    <citation type="submission" date="2017-02" db="EMBL/GenBank/DDBJ databases">
        <authorList>
            <person name="Peterson S.W."/>
        </authorList>
    </citation>
    <scope>NUCLEOTIDE SEQUENCE [LARGE SCALE GENOMIC DNA]</scope>
    <source>
        <strain evidence="14 15">DSM 22323</strain>
    </source>
</reference>
<comment type="subcellular location">
    <subcellularLocation>
        <location evidence="1 10">Cell outer membrane</location>
        <topology evidence="1 10">Multi-pass membrane protein</topology>
    </subcellularLocation>
</comment>
<evidence type="ECO:0000256" key="1">
    <source>
        <dbReference type="ARBA" id="ARBA00004571"/>
    </source>
</evidence>
<name>A0A1T5CSX1_9FLAO</name>
<accession>A0A1T5CSX1</accession>
<dbReference type="Pfam" id="PF07715">
    <property type="entry name" value="Plug"/>
    <property type="match status" value="1"/>
</dbReference>
<evidence type="ECO:0000256" key="5">
    <source>
        <dbReference type="ARBA" id="ARBA00022729"/>
    </source>
</evidence>
<dbReference type="Gene3D" id="2.40.170.20">
    <property type="entry name" value="TonB-dependent receptor, beta-barrel domain"/>
    <property type="match status" value="1"/>
</dbReference>
<dbReference type="Proteomes" id="UP000191112">
    <property type="component" value="Unassembled WGS sequence"/>
</dbReference>
<keyword evidence="7 10" id="KW-0472">Membrane</keyword>
<organism evidence="14 15">
    <name type="scientific">Soonwooa buanensis</name>
    <dbReference type="NCBI Taxonomy" id="619805"/>
    <lineage>
        <taxon>Bacteria</taxon>
        <taxon>Pseudomonadati</taxon>
        <taxon>Bacteroidota</taxon>
        <taxon>Flavobacteriia</taxon>
        <taxon>Flavobacteriales</taxon>
        <taxon>Weeksellaceae</taxon>
        <taxon>Chryseobacterium group</taxon>
        <taxon>Soonwooa</taxon>
    </lineage>
</organism>
<dbReference type="InterPro" id="IPR037066">
    <property type="entry name" value="Plug_dom_sf"/>
</dbReference>
<evidence type="ECO:0000256" key="4">
    <source>
        <dbReference type="ARBA" id="ARBA00022692"/>
    </source>
</evidence>
<dbReference type="STRING" id="619805.SAMN05660477_00323"/>
<evidence type="ECO:0000259" key="13">
    <source>
        <dbReference type="Pfam" id="PF07715"/>
    </source>
</evidence>
<feature type="domain" description="TonB-dependent receptor plug" evidence="13">
    <location>
        <begin position="38"/>
        <end position="144"/>
    </location>
</feature>
<comment type="similarity">
    <text evidence="10 11">Belongs to the TonB-dependent receptor family.</text>
</comment>
<keyword evidence="3 10" id="KW-1134">Transmembrane beta strand</keyword>
<dbReference type="CDD" id="cd01347">
    <property type="entry name" value="ligand_gated_channel"/>
    <property type="match status" value="1"/>
</dbReference>
<dbReference type="RefSeq" id="WP_079665623.1">
    <property type="nucleotide sequence ID" value="NZ_FUYZ01000001.1"/>
</dbReference>
<dbReference type="SUPFAM" id="SSF56935">
    <property type="entry name" value="Porins"/>
    <property type="match status" value="1"/>
</dbReference>
<dbReference type="Pfam" id="PF00593">
    <property type="entry name" value="TonB_dep_Rec_b-barrel"/>
    <property type="match status" value="1"/>
</dbReference>
<evidence type="ECO:0000256" key="7">
    <source>
        <dbReference type="ARBA" id="ARBA00023136"/>
    </source>
</evidence>
<dbReference type="PANTHER" id="PTHR30069:SF29">
    <property type="entry name" value="HEMOGLOBIN AND HEMOGLOBIN-HAPTOGLOBIN-BINDING PROTEIN 1-RELATED"/>
    <property type="match status" value="1"/>
</dbReference>
<sequence>MKKLLLSGFALSCAFFSAQQQDIEEVVVKGKFFSTPITKVAENITVISKKQIQESPARSVADLLQYFTGMDMRRRGMNDVQTDLSIRGSSFEQVLVLINGIKMNDAQTGHNTFNLPFDMASIDRVEIIKGPAARRFGQNAYGGVINIITNVGKDNAYQINAAGGDFKTWSLGASADFGNENFGNFIQVGKAESAGYRVNTDSDVQNVWYQNQFKIKDANFKMQAGFTEKKFGANGFYSSPLAKDQYEETQTSLVSASYDQSFGNFGVNANVYWRRGQDMYLFNRVKPEIYRNMHIGNNIGGELNTSYVSSLGKSGLGVEFRNEALRSNNLGERERFITQVFFEHHISLLNQKLNIIPGVSWANYPGTGNFFYPGLDVGYNLDDHNKIYGNVAKTNRIPTYTDLYYVSKTETGNPNLKPENAWNYEIGYQYQRANSLLKVSGFGRNTDNAIDWTKDSLAAIWRAENISNVKTLGFETEVAQKFNWIVNNVSVGYTYLDNKINREDQAFSKYVLDNLRHQFNAKLQAKYWRFGTEVVYRYNERIALGSYNLLDAKLNYQTDKLNIYLLVNNITNAEYSETSLVPMPGRWFMLGFTFKNKF</sequence>
<dbReference type="AlphaFoldDB" id="A0A1T5CSX1"/>
<evidence type="ECO:0000256" key="2">
    <source>
        <dbReference type="ARBA" id="ARBA00022448"/>
    </source>
</evidence>
<evidence type="ECO:0000256" key="11">
    <source>
        <dbReference type="RuleBase" id="RU003357"/>
    </source>
</evidence>